<dbReference type="RefSeq" id="WP_188321039.1">
    <property type="nucleotide sequence ID" value="NZ_CP060203.1"/>
</dbReference>
<dbReference type="Proteomes" id="UP000516438">
    <property type="component" value="Chromosome"/>
</dbReference>
<organism evidence="1 2">
    <name type="scientific">Chryseobacterium manosquense</name>
    <dbReference type="NCBI Taxonomy" id="2754694"/>
    <lineage>
        <taxon>Bacteria</taxon>
        <taxon>Pseudomonadati</taxon>
        <taxon>Bacteroidota</taxon>
        <taxon>Flavobacteriia</taxon>
        <taxon>Flavobacteriales</taxon>
        <taxon>Weeksellaceae</taxon>
        <taxon>Chryseobacterium group</taxon>
        <taxon>Chryseobacterium</taxon>
    </lineage>
</organism>
<reference evidence="1 2" key="1">
    <citation type="submission" date="2020-07" db="EMBL/GenBank/DDBJ databases">
        <title>Complete genome and description of Chryseobacterium manosquense strain Marseille-Q2069 sp. nov.</title>
        <authorList>
            <person name="Boxberger M."/>
        </authorList>
    </citation>
    <scope>NUCLEOTIDE SEQUENCE [LARGE SCALE GENOMIC DNA]</scope>
    <source>
        <strain evidence="1 2">Marseille-Q2069</strain>
    </source>
</reference>
<protein>
    <submittedName>
        <fullName evidence="1">Four helix bundle protein</fullName>
    </submittedName>
</protein>
<dbReference type="Pfam" id="PF05635">
    <property type="entry name" value="23S_rRNA_IVP"/>
    <property type="match status" value="1"/>
</dbReference>
<keyword evidence="2" id="KW-1185">Reference proteome</keyword>
<accession>A0A7H1DVZ3</accession>
<dbReference type="InterPro" id="IPR012657">
    <property type="entry name" value="23S_rRNA-intervening_sequence"/>
</dbReference>
<evidence type="ECO:0000313" key="2">
    <source>
        <dbReference type="Proteomes" id="UP000516438"/>
    </source>
</evidence>
<dbReference type="KEGG" id="cmaq:H0S70_12565"/>
<dbReference type="EMBL" id="CP060203">
    <property type="protein sequence ID" value="QNS41151.1"/>
    <property type="molecule type" value="Genomic_DNA"/>
</dbReference>
<dbReference type="PANTHER" id="PTHR38471">
    <property type="entry name" value="FOUR HELIX BUNDLE PROTEIN"/>
    <property type="match status" value="1"/>
</dbReference>
<name>A0A7H1DVZ3_9FLAO</name>
<evidence type="ECO:0000313" key="1">
    <source>
        <dbReference type="EMBL" id="QNS41151.1"/>
    </source>
</evidence>
<dbReference type="PANTHER" id="PTHR38471:SF2">
    <property type="entry name" value="FOUR HELIX BUNDLE PROTEIN"/>
    <property type="match status" value="1"/>
</dbReference>
<dbReference type="NCBIfam" id="TIGR02436">
    <property type="entry name" value="four helix bundle protein"/>
    <property type="match status" value="1"/>
</dbReference>
<dbReference type="Gene3D" id="1.20.1440.60">
    <property type="entry name" value="23S rRNA-intervening sequence"/>
    <property type="match status" value="1"/>
</dbReference>
<dbReference type="SUPFAM" id="SSF158446">
    <property type="entry name" value="IVS-encoded protein-like"/>
    <property type="match status" value="1"/>
</dbReference>
<dbReference type="AlphaFoldDB" id="A0A7H1DVZ3"/>
<dbReference type="InterPro" id="IPR036583">
    <property type="entry name" value="23S_rRNA_IVS_sf"/>
</dbReference>
<sequence length="143" mass="16232">MGDIVRDLSFQFALDIIELYKYLVSEKKELVMSKQLLRSGTSVGANLREAKNAQSPADFIHKNAVAQKECDESLYWLELLNASGYISESKFQELNEKATSLLKIIKSIILTKKQNLNPNSAIEKKEYFSILISNCVAVEKNKR</sequence>
<gene>
    <name evidence="1" type="ORF">H0S70_12565</name>
</gene>
<proteinExistence type="predicted"/>